<dbReference type="InterPro" id="IPR015943">
    <property type="entry name" value="WD40/YVTN_repeat-like_dom_sf"/>
</dbReference>
<organism evidence="3 4">
    <name type="scientific">Halonotius pteroides</name>
    <dbReference type="NCBI Taxonomy" id="268735"/>
    <lineage>
        <taxon>Archaea</taxon>
        <taxon>Methanobacteriati</taxon>
        <taxon>Methanobacteriota</taxon>
        <taxon>Stenosarchaea group</taxon>
        <taxon>Halobacteria</taxon>
        <taxon>Halobacteriales</taxon>
        <taxon>Haloferacaceae</taxon>
        <taxon>Halonotius</taxon>
    </lineage>
</organism>
<comment type="caution">
    <text evidence="3">The sequence shown here is derived from an EMBL/GenBank/DDBJ whole genome shotgun (WGS) entry which is preliminary data.</text>
</comment>
<evidence type="ECO:0000313" key="3">
    <source>
        <dbReference type="EMBL" id="RJX47220.1"/>
    </source>
</evidence>
<dbReference type="Gene3D" id="2.130.10.10">
    <property type="entry name" value="YVTN repeat-like/Quinoprotein amine dehydrogenase"/>
    <property type="match status" value="1"/>
</dbReference>
<name>A0A3A6Q3R8_9EURY</name>
<dbReference type="GeneID" id="14652409"/>
<feature type="compositionally biased region" description="Basic and acidic residues" evidence="1">
    <location>
        <begin position="302"/>
        <end position="313"/>
    </location>
</feature>
<feature type="domain" description="Pyrrolo-quinoline quinone repeat" evidence="2">
    <location>
        <begin position="58"/>
        <end position="124"/>
    </location>
</feature>
<dbReference type="InterPro" id="IPR011047">
    <property type="entry name" value="Quinoprotein_ADH-like_sf"/>
</dbReference>
<dbReference type="Pfam" id="PF13360">
    <property type="entry name" value="PQQ_2"/>
    <property type="match status" value="2"/>
</dbReference>
<dbReference type="OrthoDB" id="8638at2157"/>
<dbReference type="SUPFAM" id="SSF50998">
    <property type="entry name" value="Quinoprotein alcohol dehydrogenase-like"/>
    <property type="match status" value="1"/>
</dbReference>
<dbReference type="EMBL" id="QMDW01000063">
    <property type="protein sequence ID" value="RJX47220.1"/>
    <property type="molecule type" value="Genomic_DNA"/>
</dbReference>
<sequence>MSDADGEGVFAPDSDTDSGPLEAARRIDLGEVDPCGSRQAGRRSGVALTAEGPVVGLADGSVRAFDGRGTERWRVDGEGSAITLVPFGDGVVVGERSGRGAIRLLAGGRERWRHDAADALGGPAKETRFFLPMVVDAAVAPGGDVAYVAARRYERRDGGRAFGSSVYAFAPDGTLRWRYDADASPIALEPVADGVAVAYNRCPGAHDAGLVVLGSDGDERWTWDPDREATRRVGDVVSAGGRLVVTSHADYRGYCLADGDVEWRVDLGTPQPDGDEVYTYPNHVVGHGAGVVFVTGNSFPAEGRETDERHPDEQSAFGYTSDGDHRWRASVGGFCHEVADDGGRLLAPVAQHFRDRDPSVHGVRVFDAAEGPLETGRTDGVCTAAALDGDRLALVEEPVAYHDDDGGVRGTYSLWYL</sequence>
<keyword evidence="4" id="KW-1185">Reference proteome</keyword>
<evidence type="ECO:0000256" key="1">
    <source>
        <dbReference type="SAM" id="MobiDB-lite"/>
    </source>
</evidence>
<gene>
    <name evidence="3" type="ORF">DP106_15010</name>
</gene>
<reference evidence="3 4" key="1">
    <citation type="submission" date="2018-06" db="EMBL/GenBank/DDBJ databases">
        <title>Halonotius sp. F13-13 a new haloarchaeeon isolated from a solar saltern from Isla Cristina, Huelva, Spain.</title>
        <authorList>
            <person name="Duran-Viseras A."/>
            <person name="Sanchez-Porro C."/>
            <person name="Ventosa A."/>
        </authorList>
    </citation>
    <scope>NUCLEOTIDE SEQUENCE [LARGE SCALE GENOMIC DNA]</scope>
    <source>
        <strain evidence="3 4">CECT 7525</strain>
    </source>
</reference>
<evidence type="ECO:0000259" key="2">
    <source>
        <dbReference type="Pfam" id="PF13360"/>
    </source>
</evidence>
<protein>
    <submittedName>
        <fullName evidence="3">Transcriptional regulator</fullName>
    </submittedName>
</protein>
<feature type="region of interest" description="Disordered" evidence="1">
    <location>
        <begin position="300"/>
        <end position="321"/>
    </location>
</feature>
<feature type="domain" description="Pyrrolo-quinoline quinone repeat" evidence="2">
    <location>
        <begin position="164"/>
        <end position="271"/>
    </location>
</feature>
<feature type="region of interest" description="Disordered" evidence="1">
    <location>
        <begin position="1"/>
        <end position="24"/>
    </location>
</feature>
<evidence type="ECO:0000313" key="4">
    <source>
        <dbReference type="Proteomes" id="UP000281564"/>
    </source>
</evidence>
<accession>A0A3A6Q3R8</accession>
<dbReference type="Proteomes" id="UP000281564">
    <property type="component" value="Unassembled WGS sequence"/>
</dbReference>
<dbReference type="AlphaFoldDB" id="A0A3A6Q3R8"/>
<dbReference type="InterPro" id="IPR002372">
    <property type="entry name" value="PQQ_rpt_dom"/>
</dbReference>
<dbReference type="RefSeq" id="WP_015410617.1">
    <property type="nucleotide sequence ID" value="NZ_QMDW01000063.1"/>
</dbReference>
<proteinExistence type="predicted"/>